<feature type="coiled-coil region" evidence="1">
    <location>
        <begin position="231"/>
        <end position="258"/>
    </location>
</feature>
<evidence type="ECO:0000256" key="2">
    <source>
        <dbReference type="SAM" id="MobiDB-lite"/>
    </source>
</evidence>
<dbReference type="RefSeq" id="XP_060456731.1">
    <property type="nucleotide sequence ID" value="XM_060600104.1"/>
</dbReference>
<feature type="region of interest" description="Disordered" evidence="2">
    <location>
        <begin position="173"/>
        <end position="218"/>
    </location>
</feature>
<dbReference type="AlphaFoldDB" id="A0AA48L3V0"/>
<name>A0AA48L3V0_9TREE</name>
<dbReference type="Proteomes" id="UP001233271">
    <property type="component" value="Chromosome 4"/>
</dbReference>
<organism evidence="3 4">
    <name type="scientific">Cutaneotrichosporon cavernicola</name>
    <dbReference type="NCBI Taxonomy" id="279322"/>
    <lineage>
        <taxon>Eukaryota</taxon>
        <taxon>Fungi</taxon>
        <taxon>Dikarya</taxon>
        <taxon>Basidiomycota</taxon>
        <taxon>Agaricomycotina</taxon>
        <taxon>Tremellomycetes</taxon>
        <taxon>Trichosporonales</taxon>
        <taxon>Trichosporonaceae</taxon>
        <taxon>Cutaneotrichosporon</taxon>
    </lineage>
</organism>
<evidence type="ECO:0000313" key="4">
    <source>
        <dbReference type="Proteomes" id="UP001233271"/>
    </source>
</evidence>
<sequence>MEHDSWPHPSSPPAPPAELAMSGVDAFFVQDTPIECWRLPLAAKVTARKAFQVVVRKRLLKQGKSANRYRWRDDGLAVDWVRLPPVIEGESDDDDEIQVMDAPPRAPIPTFVLEDSPEPEPLPPPSSSSNCEMKSWSPHSPPVAKRQRVDGPLEWQSTAGGWLDANTELSRHVASSSPVISTSALSEARIESSVPPEPQQVRSSVPPEAARGSSTAPEALLDIQARMLALQEEMGARMKELQEQMKVAMQQEKSQGQQSG</sequence>
<feature type="region of interest" description="Disordered" evidence="2">
    <location>
        <begin position="111"/>
        <end position="158"/>
    </location>
</feature>
<gene>
    <name evidence="3" type="ORF">CcaverHIS019_0402860</name>
</gene>
<keyword evidence="4" id="KW-1185">Reference proteome</keyword>
<feature type="compositionally biased region" description="Polar residues" evidence="2">
    <location>
        <begin position="173"/>
        <end position="185"/>
    </location>
</feature>
<protein>
    <submittedName>
        <fullName evidence="3">Uncharacterized protein</fullName>
    </submittedName>
</protein>
<evidence type="ECO:0000313" key="3">
    <source>
        <dbReference type="EMBL" id="BEI91466.1"/>
    </source>
</evidence>
<keyword evidence="1" id="KW-0175">Coiled coil</keyword>
<dbReference type="KEGG" id="ccac:CcaHIS019_0402860"/>
<accession>A0AA48L3V0</accession>
<dbReference type="GeneID" id="85495336"/>
<dbReference type="EMBL" id="AP028215">
    <property type="protein sequence ID" value="BEI91466.1"/>
    <property type="molecule type" value="Genomic_DNA"/>
</dbReference>
<reference evidence="3" key="1">
    <citation type="journal article" date="2023" name="BMC Genomics">
        <title>Chromosome-level genome assemblies of Cutaneotrichosporon spp. (Trichosporonales, Basidiomycota) reveal imbalanced evolution between nucleotide sequences and chromosome synteny.</title>
        <authorList>
            <person name="Kobayashi Y."/>
            <person name="Kayamori A."/>
            <person name="Aoki K."/>
            <person name="Shiwa Y."/>
            <person name="Matsutani M."/>
            <person name="Fujita N."/>
            <person name="Sugita T."/>
            <person name="Iwasaki W."/>
            <person name="Tanaka N."/>
            <person name="Takashima M."/>
        </authorList>
    </citation>
    <scope>NUCLEOTIDE SEQUENCE</scope>
    <source>
        <strain evidence="3">HIS019</strain>
    </source>
</reference>
<proteinExistence type="predicted"/>
<evidence type="ECO:0000256" key="1">
    <source>
        <dbReference type="SAM" id="Coils"/>
    </source>
</evidence>